<organism evidence="1 2">
    <name type="scientific">Clunio marinus</name>
    <dbReference type="NCBI Taxonomy" id="568069"/>
    <lineage>
        <taxon>Eukaryota</taxon>
        <taxon>Metazoa</taxon>
        <taxon>Ecdysozoa</taxon>
        <taxon>Arthropoda</taxon>
        <taxon>Hexapoda</taxon>
        <taxon>Insecta</taxon>
        <taxon>Pterygota</taxon>
        <taxon>Neoptera</taxon>
        <taxon>Endopterygota</taxon>
        <taxon>Diptera</taxon>
        <taxon>Nematocera</taxon>
        <taxon>Chironomoidea</taxon>
        <taxon>Chironomidae</taxon>
        <taxon>Clunio</taxon>
    </lineage>
</organism>
<gene>
    <name evidence="1" type="ORF">CLUMA_CG003846</name>
</gene>
<proteinExistence type="predicted"/>
<accession>A0A1J1HPZ3</accession>
<protein>
    <submittedName>
        <fullName evidence="1">CLUMA_CG003846, isoform A</fullName>
    </submittedName>
</protein>
<evidence type="ECO:0000313" key="1">
    <source>
        <dbReference type="EMBL" id="CRK90128.1"/>
    </source>
</evidence>
<reference evidence="1 2" key="1">
    <citation type="submission" date="2015-04" db="EMBL/GenBank/DDBJ databases">
        <authorList>
            <person name="Syromyatnikov M.Y."/>
            <person name="Popov V.N."/>
        </authorList>
    </citation>
    <scope>NUCLEOTIDE SEQUENCE [LARGE SCALE GENOMIC DNA]</scope>
</reference>
<dbReference type="OrthoDB" id="5572587at2759"/>
<evidence type="ECO:0000313" key="2">
    <source>
        <dbReference type="Proteomes" id="UP000183832"/>
    </source>
</evidence>
<sequence length="119" mass="13867">MTMEYVFVYTFQLHQQKVITEYFLVELRTTKLSEMKYLPQAFKTMVGLASNFDNCAKQTPVHCTLLTRILNFNLLQSLCIETNNVEKANVLNTWIIDMISSEDVSRRKCVFAFKASCKH</sequence>
<name>A0A1J1HPZ3_9DIPT</name>
<keyword evidence="2" id="KW-1185">Reference proteome</keyword>
<dbReference type="AlphaFoldDB" id="A0A1J1HPZ3"/>
<dbReference type="Proteomes" id="UP000183832">
    <property type="component" value="Unassembled WGS sequence"/>
</dbReference>
<dbReference type="EMBL" id="CVRI01000016">
    <property type="protein sequence ID" value="CRK90128.1"/>
    <property type="molecule type" value="Genomic_DNA"/>
</dbReference>